<dbReference type="Proteomes" id="UP001387100">
    <property type="component" value="Unassembled WGS sequence"/>
</dbReference>
<comment type="caution">
    <text evidence="5">The sequence shown here is derived from an EMBL/GenBank/DDBJ whole genome shotgun (WGS) entry which is preliminary data.</text>
</comment>
<feature type="domain" description="PPM-type phosphatase" evidence="4">
    <location>
        <begin position="187"/>
        <end position="399"/>
    </location>
</feature>
<feature type="transmembrane region" description="Helical" evidence="3">
    <location>
        <begin position="92"/>
        <end position="108"/>
    </location>
</feature>
<keyword evidence="1 5" id="KW-0378">Hydrolase</keyword>
<evidence type="ECO:0000256" key="2">
    <source>
        <dbReference type="SAM" id="MobiDB-lite"/>
    </source>
</evidence>
<dbReference type="RefSeq" id="WP_339574585.1">
    <property type="nucleotide sequence ID" value="NZ_JBBIAA010000006.1"/>
</dbReference>
<dbReference type="EMBL" id="JBBIAA010000006">
    <property type="protein sequence ID" value="MEJ5945205.1"/>
    <property type="molecule type" value="Genomic_DNA"/>
</dbReference>
<dbReference type="Gene3D" id="3.60.40.10">
    <property type="entry name" value="PPM-type phosphatase domain"/>
    <property type="match status" value="1"/>
</dbReference>
<accession>A0ABU8RJE3</accession>
<dbReference type="EC" id="3.1.3.16" evidence="5"/>
<evidence type="ECO:0000313" key="5">
    <source>
        <dbReference type="EMBL" id="MEJ5945205.1"/>
    </source>
</evidence>
<evidence type="ECO:0000256" key="3">
    <source>
        <dbReference type="SAM" id="Phobius"/>
    </source>
</evidence>
<dbReference type="Pfam" id="PF07228">
    <property type="entry name" value="SpoIIE"/>
    <property type="match status" value="1"/>
</dbReference>
<dbReference type="InterPro" id="IPR036457">
    <property type="entry name" value="PPM-type-like_dom_sf"/>
</dbReference>
<dbReference type="SUPFAM" id="SSF81606">
    <property type="entry name" value="PP2C-like"/>
    <property type="match status" value="1"/>
</dbReference>
<proteinExistence type="predicted"/>
<evidence type="ECO:0000256" key="1">
    <source>
        <dbReference type="ARBA" id="ARBA00022801"/>
    </source>
</evidence>
<gene>
    <name evidence="5" type="ORF">WDZ17_07830</name>
</gene>
<feature type="region of interest" description="Disordered" evidence="2">
    <location>
        <begin position="405"/>
        <end position="433"/>
    </location>
</feature>
<keyword evidence="3" id="KW-1133">Transmembrane helix</keyword>
<keyword evidence="3" id="KW-0472">Membrane</keyword>
<feature type="transmembrane region" description="Helical" evidence="3">
    <location>
        <begin position="128"/>
        <end position="149"/>
    </location>
</feature>
<dbReference type="PANTHER" id="PTHR43156">
    <property type="entry name" value="STAGE II SPORULATION PROTEIN E-RELATED"/>
    <property type="match status" value="1"/>
</dbReference>
<dbReference type="GO" id="GO:0004722">
    <property type="term" value="F:protein serine/threonine phosphatase activity"/>
    <property type="evidence" value="ECO:0007669"/>
    <property type="project" value="UniProtKB-EC"/>
</dbReference>
<name>A0ABU8RJE3_9ACTN</name>
<evidence type="ECO:0000313" key="6">
    <source>
        <dbReference type="Proteomes" id="UP001387100"/>
    </source>
</evidence>
<dbReference type="PANTHER" id="PTHR43156:SF2">
    <property type="entry name" value="STAGE II SPORULATION PROTEIN E"/>
    <property type="match status" value="1"/>
</dbReference>
<keyword evidence="6" id="KW-1185">Reference proteome</keyword>
<organism evidence="5 6">
    <name type="scientific">Pseudokineococcus basanitobsidens</name>
    <dbReference type="NCBI Taxonomy" id="1926649"/>
    <lineage>
        <taxon>Bacteria</taxon>
        <taxon>Bacillati</taxon>
        <taxon>Actinomycetota</taxon>
        <taxon>Actinomycetes</taxon>
        <taxon>Kineosporiales</taxon>
        <taxon>Kineosporiaceae</taxon>
        <taxon>Pseudokineococcus</taxon>
    </lineage>
</organism>
<dbReference type="SMART" id="SM00331">
    <property type="entry name" value="PP2C_SIG"/>
    <property type="match status" value="1"/>
</dbReference>
<sequence>MPTDSRTAPGGRAGAPTWVPSGVAGWLDERRRRLVWFLQLRLLPSQTFRLSVATALVVLWVVLALAVPSWAPASALSVVVVLGGYFLRLRQLAMLLFLVATALAYVVPRRNGDRPRGVDPEVATALATTINPTVLWVLAAVAGVVVLIARSRERLGVHGAQGESMLVELRDRLRAQSRVTSLPEPWHLEHAIRSAYGDGFAGDFVLARRSGEERLDVLLVDVSGKGTAAGTRALLLAGAYGGLVGALPSDRLLPAANDYLLEQRWTEGFATALHVTLDLRTGAFEAASAGHPPLLRHRGGPAGGGRWVVTEVEGGPALGLLPDVDFPSAQGVLEPGDALLLYTDGVVEAPGRDLAEGIDLLAGAAGELTAGPGLVGSARRLVDAVAAEDDDRSVVVLWRAPALRPADPAPVGPAAGRRGRADHVSPSSRTAAP</sequence>
<reference evidence="5 6" key="1">
    <citation type="journal article" date="2017" name="Int. J. Syst. Evol. Microbiol.">
        <title>Pseudokineococcus basanitobsidens sp. nov., isolated from volcanic rock.</title>
        <authorList>
            <person name="Lee D.W."/>
            <person name="Park M.Y."/>
            <person name="Kim J.J."/>
            <person name="Kim B.S."/>
        </authorList>
    </citation>
    <scope>NUCLEOTIDE SEQUENCE [LARGE SCALE GENOMIC DNA]</scope>
    <source>
        <strain evidence="5 6">DSM 103726</strain>
    </source>
</reference>
<keyword evidence="3" id="KW-0812">Transmembrane</keyword>
<protein>
    <submittedName>
        <fullName evidence="5">PP2C family protein-serine/threonine phosphatase</fullName>
        <ecNumber evidence="5">3.1.3.16</ecNumber>
    </submittedName>
</protein>
<dbReference type="InterPro" id="IPR052016">
    <property type="entry name" value="Bact_Sigma-Reg"/>
</dbReference>
<evidence type="ECO:0000259" key="4">
    <source>
        <dbReference type="SMART" id="SM00331"/>
    </source>
</evidence>
<feature type="transmembrane region" description="Helical" evidence="3">
    <location>
        <begin position="40"/>
        <end position="63"/>
    </location>
</feature>
<dbReference type="InterPro" id="IPR001932">
    <property type="entry name" value="PPM-type_phosphatase-like_dom"/>
</dbReference>